<dbReference type="InterPro" id="IPR014710">
    <property type="entry name" value="RmlC-like_jellyroll"/>
</dbReference>
<dbReference type="SUPFAM" id="SSF46785">
    <property type="entry name" value="Winged helix' DNA-binding domain"/>
    <property type="match status" value="1"/>
</dbReference>
<evidence type="ECO:0000313" key="6">
    <source>
        <dbReference type="EMBL" id="TCJ14979.1"/>
    </source>
</evidence>
<dbReference type="InterPro" id="IPR000595">
    <property type="entry name" value="cNMP-bd_dom"/>
</dbReference>
<dbReference type="InterPro" id="IPR050397">
    <property type="entry name" value="Env_Response_Regulators"/>
</dbReference>
<dbReference type="Pfam" id="PF13545">
    <property type="entry name" value="HTH_Crp_2"/>
    <property type="match status" value="1"/>
</dbReference>
<feature type="domain" description="HTH crp-type" evidence="5">
    <location>
        <begin position="148"/>
        <end position="212"/>
    </location>
</feature>
<dbReference type="GO" id="GO:0003700">
    <property type="term" value="F:DNA-binding transcription factor activity"/>
    <property type="evidence" value="ECO:0007669"/>
    <property type="project" value="TreeGrafter"/>
</dbReference>
<dbReference type="PRINTS" id="PR00034">
    <property type="entry name" value="HTHCRP"/>
</dbReference>
<dbReference type="PANTHER" id="PTHR24567">
    <property type="entry name" value="CRP FAMILY TRANSCRIPTIONAL REGULATORY PROTEIN"/>
    <property type="match status" value="1"/>
</dbReference>
<dbReference type="Gene3D" id="1.10.10.10">
    <property type="entry name" value="Winged helix-like DNA-binding domain superfamily/Winged helix DNA-binding domain"/>
    <property type="match status" value="1"/>
</dbReference>
<dbReference type="RefSeq" id="WP_131446712.1">
    <property type="nucleotide sequence ID" value="NZ_SJZB01000032.1"/>
</dbReference>
<dbReference type="InterPro" id="IPR018490">
    <property type="entry name" value="cNMP-bd_dom_sf"/>
</dbReference>
<dbReference type="SUPFAM" id="SSF51206">
    <property type="entry name" value="cAMP-binding domain-like"/>
    <property type="match status" value="1"/>
</dbReference>
<evidence type="ECO:0000256" key="2">
    <source>
        <dbReference type="ARBA" id="ARBA00023125"/>
    </source>
</evidence>
<dbReference type="InterPro" id="IPR036390">
    <property type="entry name" value="WH_DNA-bd_sf"/>
</dbReference>
<dbReference type="Proteomes" id="UP000295443">
    <property type="component" value="Unassembled WGS sequence"/>
</dbReference>
<keyword evidence="7" id="KW-1185">Reference proteome</keyword>
<dbReference type="GO" id="GO:0003677">
    <property type="term" value="F:DNA binding"/>
    <property type="evidence" value="ECO:0007669"/>
    <property type="project" value="UniProtKB-KW"/>
</dbReference>
<sequence>MSTLAELQRFEPFRSLSEASRAVLARGLVQAECPRAGMALHKGQPVSGAYVVLSGRLRVFALAPNGTEATLYFIDPGETCVLALNCLFNDLLYPAWVQAEANTTIALIPGAVYRTLFEREPAIQNLTVHTLSTLVFRLMSELELVHSSHHRQRLANFILIQAAADGVLRMTQQQLAQHLGTTREVIARLLQEFVGKGLVDTRRGAVTIRDLFGLRRLVTDASA</sequence>
<accession>A0A4R1BD41</accession>
<dbReference type="GO" id="GO:0005829">
    <property type="term" value="C:cytosol"/>
    <property type="evidence" value="ECO:0007669"/>
    <property type="project" value="TreeGrafter"/>
</dbReference>
<dbReference type="PROSITE" id="PS50042">
    <property type="entry name" value="CNMP_BINDING_3"/>
    <property type="match status" value="1"/>
</dbReference>
<evidence type="ECO:0000313" key="7">
    <source>
        <dbReference type="Proteomes" id="UP000295443"/>
    </source>
</evidence>
<evidence type="ECO:0000256" key="3">
    <source>
        <dbReference type="ARBA" id="ARBA00023163"/>
    </source>
</evidence>
<feature type="domain" description="Cyclic nucleotide-binding" evidence="4">
    <location>
        <begin position="12"/>
        <end position="79"/>
    </location>
</feature>
<dbReference type="PROSITE" id="PS51063">
    <property type="entry name" value="HTH_CRP_2"/>
    <property type="match status" value="1"/>
</dbReference>
<dbReference type="AlphaFoldDB" id="A0A4R1BD41"/>
<dbReference type="InterPro" id="IPR036388">
    <property type="entry name" value="WH-like_DNA-bd_sf"/>
</dbReference>
<evidence type="ECO:0000256" key="1">
    <source>
        <dbReference type="ARBA" id="ARBA00023015"/>
    </source>
</evidence>
<reference evidence="6 7" key="1">
    <citation type="submission" date="2019-03" db="EMBL/GenBank/DDBJ databases">
        <title>Genome sequence of Thiobacillaceae bacterium LSR1, a sulfur-oxidizing bacterium isolated from freshwater sediment.</title>
        <authorList>
            <person name="Li S."/>
        </authorList>
    </citation>
    <scope>NUCLEOTIDE SEQUENCE [LARGE SCALE GENOMIC DNA]</scope>
    <source>
        <strain evidence="6 7">LSR1</strain>
    </source>
</reference>
<dbReference type="OrthoDB" id="6881322at2"/>
<keyword evidence="3" id="KW-0804">Transcription</keyword>
<dbReference type="PANTHER" id="PTHR24567:SF26">
    <property type="entry name" value="REGULATORY PROTEIN YEIL"/>
    <property type="match status" value="1"/>
</dbReference>
<evidence type="ECO:0000259" key="4">
    <source>
        <dbReference type="PROSITE" id="PS50042"/>
    </source>
</evidence>
<keyword evidence="1" id="KW-0805">Transcription regulation</keyword>
<dbReference type="CDD" id="cd00038">
    <property type="entry name" value="CAP_ED"/>
    <property type="match status" value="1"/>
</dbReference>
<dbReference type="SMART" id="SM00419">
    <property type="entry name" value="HTH_CRP"/>
    <property type="match status" value="1"/>
</dbReference>
<dbReference type="Gene3D" id="2.60.120.10">
    <property type="entry name" value="Jelly Rolls"/>
    <property type="match status" value="1"/>
</dbReference>
<dbReference type="Pfam" id="PF00027">
    <property type="entry name" value="cNMP_binding"/>
    <property type="match status" value="1"/>
</dbReference>
<dbReference type="EMBL" id="SJZB01000032">
    <property type="protein sequence ID" value="TCJ14979.1"/>
    <property type="molecule type" value="Genomic_DNA"/>
</dbReference>
<organism evidence="6 7">
    <name type="scientific">Parasulfuritortus cantonensis</name>
    <dbReference type="NCBI Taxonomy" id="2528202"/>
    <lineage>
        <taxon>Bacteria</taxon>
        <taxon>Pseudomonadati</taxon>
        <taxon>Pseudomonadota</taxon>
        <taxon>Betaproteobacteria</taxon>
        <taxon>Nitrosomonadales</taxon>
        <taxon>Thiobacillaceae</taxon>
        <taxon>Parasulfuritortus</taxon>
    </lineage>
</organism>
<name>A0A4R1BD41_9PROT</name>
<dbReference type="InterPro" id="IPR012318">
    <property type="entry name" value="HTH_CRP"/>
</dbReference>
<gene>
    <name evidence="6" type="ORF">EZJ19_08860</name>
</gene>
<proteinExistence type="predicted"/>
<protein>
    <submittedName>
        <fullName evidence="6">Crp/Fnr family transcriptional regulator</fullName>
    </submittedName>
</protein>
<evidence type="ECO:0000259" key="5">
    <source>
        <dbReference type="PROSITE" id="PS51063"/>
    </source>
</evidence>
<comment type="caution">
    <text evidence="6">The sequence shown here is derived from an EMBL/GenBank/DDBJ whole genome shotgun (WGS) entry which is preliminary data.</text>
</comment>
<keyword evidence="2" id="KW-0238">DNA-binding</keyword>